<comment type="subcellular location">
    <subcellularLocation>
        <location evidence="1">Endoplasmic reticulum membrane</location>
        <topology evidence="1">Single-pass membrane protein</topology>
        <orientation evidence="1">Cytoplasmic side</orientation>
    </subcellularLocation>
    <subcellularLocation>
        <location evidence="11">Microsome membrane</location>
        <topology evidence="11">Single-pass membrane protein</topology>
        <orientation evidence="11">Cytoplasmic side</orientation>
    </subcellularLocation>
</comment>
<accession>A0A6J0B3H8</accession>
<evidence type="ECO:0000313" key="18">
    <source>
        <dbReference type="RefSeq" id="XP_015509615.1"/>
    </source>
</evidence>
<dbReference type="GO" id="GO:0046872">
    <property type="term" value="F:metal ion binding"/>
    <property type="evidence" value="ECO:0007669"/>
    <property type="project" value="UniProtKB-UniRule"/>
</dbReference>
<dbReference type="InterPro" id="IPR018506">
    <property type="entry name" value="Cyt_B5_heme-BS"/>
</dbReference>
<evidence type="ECO:0000256" key="5">
    <source>
        <dbReference type="ARBA" id="ARBA00022723"/>
    </source>
</evidence>
<evidence type="ECO:0000313" key="19">
    <source>
        <dbReference type="RefSeq" id="XP_046586732.1"/>
    </source>
</evidence>
<keyword evidence="5 14" id="KW-0479">Metal-binding</keyword>
<keyword evidence="8" id="KW-0249">Electron transport</keyword>
<comment type="similarity">
    <text evidence="12 14">Belongs to the cytochrome b5 family.</text>
</comment>
<evidence type="ECO:0000256" key="1">
    <source>
        <dbReference type="ARBA" id="ARBA00004131"/>
    </source>
</evidence>
<dbReference type="InterPro" id="IPR036400">
    <property type="entry name" value="Cyt_B5-like_heme/steroid_sf"/>
</dbReference>
<feature type="domain" description="Cytochrome b5 heme-binding" evidence="16">
    <location>
        <begin position="11"/>
        <end position="87"/>
    </location>
</feature>
<dbReference type="PANTHER" id="PTHR19359">
    <property type="entry name" value="CYTOCHROME B5"/>
    <property type="match status" value="1"/>
</dbReference>
<dbReference type="RefSeq" id="XP_046586732.1">
    <property type="nucleotide sequence ID" value="XM_046730776.1"/>
</dbReference>
<keyword evidence="17" id="KW-1185">Reference proteome</keyword>
<keyword evidence="10 14" id="KW-0472">Membrane</keyword>
<dbReference type="FunCoup" id="A0A6J0B3H8">
    <property type="interactions" value="1646"/>
</dbReference>
<dbReference type="RefSeq" id="XP_015509615.1">
    <property type="nucleotide sequence ID" value="XM_015654129.1"/>
</dbReference>
<organism evidence="17 18">
    <name type="scientific">Neodiprion lecontei</name>
    <name type="common">Redheaded pine sawfly</name>
    <dbReference type="NCBI Taxonomy" id="441921"/>
    <lineage>
        <taxon>Eukaryota</taxon>
        <taxon>Metazoa</taxon>
        <taxon>Ecdysozoa</taxon>
        <taxon>Arthropoda</taxon>
        <taxon>Hexapoda</taxon>
        <taxon>Insecta</taxon>
        <taxon>Pterygota</taxon>
        <taxon>Neoptera</taxon>
        <taxon>Endopterygota</taxon>
        <taxon>Hymenoptera</taxon>
        <taxon>Tenthredinoidea</taxon>
        <taxon>Diprionidae</taxon>
        <taxon>Diprioninae</taxon>
        <taxon>Neodiprion</taxon>
    </lineage>
</organism>
<feature type="region of interest" description="Disordered" evidence="15">
    <location>
        <begin position="85"/>
        <end position="115"/>
    </location>
</feature>
<evidence type="ECO:0000313" key="20">
    <source>
        <dbReference type="RefSeq" id="XP_046586733.1"/>
    </source>
</evidence>
<keyword evidence="3 14" id="KW-0349">Heme</keyword>
<evidence type="ECO:0000256" key="9">
    <source>
        <dbReference type="ARBA" id="ARBA00023004"/>
    </source>
</evidence>
<dbReference type="GO" id="GO:0005789">
    <property type="term" value="C:endoplasmic reticulum membrane"/>
    <property type="evidence" value="ECO:0007669"/>
    <property type="project" value="UniProtKB-SubCell"/>
</dbReference>
<keyword evidence="7" id="KW-0492">Microsome</keyword>
<evidence type="ECO:0000256" key="11">
    <source>
        <dbReference type="ARBA" id="ARBA00037877"/>
    </source>
</evidence>
<evidence type="ECO:0000256" key="4">
    <source>
        <dbReference type="ARBA" id="ARBA00022692"/>
    </source>
</evidence>
<evidence type="ECO:0000256" key="6">
    <source>
        <dbReference type="ARBA" id="ARBA00022824"/>
    </source>
</evidence>
<dbReference type="InterPro" id="IPR001199">
    <property type="entry name" value="Cyt_B5-like_heme/steroid-bd"/>
</dbReference>
<name>A0A6J0B3H8_NEOLC</name>
<evidence type="ECO:0000256" key="8">
    <source>
        <dbReference type="ARBA" id="ARBA00022982"/>
    </source>
</evidence>
<dbReference type="PROSITE" id="PS50255">
    <property type="entry name" value="CYTOCHROME_B5_2"/>
    <property type="match status" value="1"/>
</dbReference>
<dbReference type="GeneID" id="107216829"/>
<keyword evidence="14" id="KW-1133">Transmembrane helix</keyword>
<gene>
    <name evidence="18 19 20" type="primary">LOC107216829</name>
</gene>
<dbReference type="PRINTS" id="PR00363">
    <property type="entry name" value="CYTOCHROMEB5"/>
</dbReference>
<evidence type="ECO:0000259" key="16">
    <source>
        <dbReference type="PROSITE" id="PS50255"/>
    </source>
</evidence>
<dbReference type="InParanoid" id="A0A6J0B3H8"/>
<keyword evidence="2" id="KW-0813">Transport</keyword>
<reference evidence="18" key="1">
    <citation type="submission" date="2025-04" db="UniProtKB">
        <authorList>
            <consortium name="RefSeq"/>
        </authorList>
    </citation>
    <scope>IDENTIFICATION</scope>
    <source>
        <tissue evidence="19 20">Thorax and Abdomen</tissue>
        <tissue evidence="18">Whole body</tissue>
    </source>
</reference>
<sequence length="140" mass="15862">MATEGSTTTATKLYSRAEVAKHNHSEDTWIIIHNKVYDVTAFLNEHPGGEEVLLEQAGIDGSEPFEDVGHSSDARHMMEPFKIGELIEEDRTKSEEKKSRDWSSEKSEDDESSGSWRSWLIPVALGVLATLVYRYFINPY</sequence>
<dbReference type="Proteomes" id="UP000829291">
    <property type="component" value="Chromosome 2"/>
</dbReference>
<evidence type="ECO:0000256" key="12">
    <source>
        <dbReference type="ARBA" id="ARBA00038168"/>
    </source>
</evidence>
<evidence type="ECO:0000313" key="17">
    <source>
        <dbReference type="Proteomes" id="UP000829291"/>
    </source>
</evidence>
<dbReference type="SMART" id="SM01117">
    <property type="entry name" value="Cyt-b5"/>
    <property type="match status" value="1"/>
</dbReference>
<dbReference type="Gene3D" id="3.10.120.10">
    <property type="entry name" value="Cytochrome b5-like heme/steroid binding domain"/>
    <property type="match status" value="1"/>
</dbReference>
<dbReference type="KEGG" id="nlo:107216829"/>
<keyword evidence="6" id="KW-0256">Endoplasmic reticulum</keyword>
<dbReference type="SUPFAM" id="SSF55856">
    <property type="entry name" value="Cytochrome b5-like heme/steroid binding domain"/>
    <property type="match status" value="1"/>
</dbReference>
<protein>
    <recommendedName>
        <fullName evidence="13">Cytochrome b5</fullName>
    </recommendedName>
</protein>
<evidence type="ECO:0000256" key="2">
    <source>
        <dbReference type="ARBA" id="ARBA00022448"/>
    </source>
</evidence>
<feature type="transmembrane region" description="Helical" evidence="14">
    <location>
        <begin position="119"/>
        <end position="137"/>
    </location>
</feature>
<evidence type="ECO:0000256" key="7">
    <source>
        <dbReference type="ARBA" id="ARBA00022848"/>
    </source>
</evidence>
<dbReference type="FunFam" id="3.10.120.10:FF:000002">
    <property type="entry name" value="Cytochrome b5 type B"/>
    <property type="match status" value="1"/>
</dbReference>
<dbReference type="CTD" id="35688"/>
<dbReference type="PROSITE" id="PS00191">
    <property type="entry name" value="CYTOCHROME_B5_1"/>
    <property type="match status" value="1"/>
</dbReference>
<dbReference type="GO" id="GO:0020037">
    <property type="term" value="F:heme binding"/>
    <property type="evidence" value="ECO:0007669"/>
    <property type="project" value="UniProtKB-UniRule"/>
</dbReference>
<dbReference type="PANTHER" id="PTHR19359:SF150">
    <property type="entry name" value="CYTOCHROME B5"/>
    <property type="match status" value="1"/>
</dbReference>
<feature type="compositionally biased region" description="Basic and acidic residues" evidence="15">
    <location>
        <begin position="89"/>
        <end position="106"/>
    </location>
</feature>
<evidence type="ECO:0000256" key="15">
    <source>
        <dbReference type="SAM" id="MobiDB-lite"/>
    </source>
</evidence>
<keyword evidence="4 14" id="KW-0812">Transmembrane</keyword>
<evidence type="ECO:0000256" key="10">
    <source>
        <dbReference type="ARBA" id="ARBA00023136"/>
    </source>
</evidence>
<evidence type="ECO:0000256" key="3">
    <source>
        <dbReference type="ARBA" id="ARBA00022617"/>
    </source>
</evidence>
<evidence type="ECO:0000256" key="13">
    <source>
        <dbReference type="ARBA" id="ARBA00039806"/>
    </source>
</evidence>
<dbReference type="InterPro" id="IPR050668">
    <property type="entry name" value="Cytochrome_b5"/>
</dbReference>
<dbReference type="RefSeq" id="XP_046586733.1">
    <property type="nucleotide sequence ID" value="XM_046730777.1"/>
</dbReference>
<dbReference type="AlphaFoldDB" id="A0A6J0B3H8"/>
<dbReference type="Pfam" id="PF00173">
    <property type="entry name" value="Cyt-b5"/>
    <property type="match status" value="1"/>
</dbReference>
<dbReference type="OrthoDB" id="260519at2759"/>
<proteinExistence type="inferred from homology"/>
<evidence type="ECO:0000256" key="14">
    <source>
        <dbReference type="RuleBase" id="RU362121"/>
    </source>
</evidence>
<keyword evidence="9 14" id="KW-0408">Iron</keyword>